<sequence length="122" mass="13098">MIMKSRIVTTTLLVFCSFIACFAAIAGLNGKWTGSVKITPEDELSLVYNFKVDGDKLSGTVQSPDGNDLPIAEGVLSGNEFAFIVKAGKLVVNHTGKYYGDSVIVSAYVDGKSFKAVLKRDK</sequence>
<reference evidence="3" key="1">
    <citation type="journal article" date="2019" name="Int. J. Syst. Evol. Microbiol.">
        <title>The Global Catalogue of Microorganisms (GCM) 10K type strain sequencing project: providing services to taxonomists for standard genome sequencing and annotation.</title>
        <authorList>
            <consortium name="The Broad Institute Genomics Platform"/>
            <consortium name="The Broad Institute Genome Sequencing Center for Infectious Disease"/>
            <person name="Wu L."/>
            <person name="Ma J."/>
        </authorList>
    </citation>
    <scope>NUCLEOTIDE SEQUENCE [LARGE SCALE GENOMIC DNA]</scope>
    <source>
        <strain evidence="3">JCM 17085</strain>
    </source>
</reference>
<dbReference type="PROSITE" id="PS51257">
    <property type="entry name" value="PROKAR_LIPOPROTEIN"/>
    <property type="match status" value="1"/>
</dbReference>
<proteinExistence type="predicted"/>
<organism evidence="2 3">
    <name type="scientific">Mucilaginibacter panaciglaebae</name>
    <dbReference type="NCBI Taxonomy" id="502331"/>
    <lineage>
        <taxon>Bacteria</taxon>
        <taxon>Pseudomonadati</taxon>
        <taxon>Bacteroidota</taxon>
        <taxon>Sphingobacteriia</taxon>
        <taxon>Sphingobacteriales</taxon>
        <taxon>Sphingobacteriaceae</taxon>
        <taxon>Mucilaginibacter</taxon>
    </lineage>
</organism>
<feature type="chain" id="PRO_5045825121" description="Glycoside hydrolase" evidence="1">
    <location>
        <begin position="27"/>
        <end position="122"/>
    </location>
</feature>
<comment type="caution">
    <text evidence="2">The sequence shown here is derived from an EMBL/GenBank/DDBJ whole genome shotgun (WGS) entry which is preliminary data.</text>
</comment>
<accession>A0ABP7WI25</accession>
<gene>
    <name evidence="2" type="ORF">GCM10022392_07750</name>
</gene>
<keyword evidence="3" id="KW-1185">Reference proteome</keyword>
<feature type="signal peptide" evidence="1">
    <location>
        <begin position="1"/>
        <end position="26"/>
    </location>
</feature>
<evidence type="ECO:0000313" key="2">
    <source>
        <dbReference type="EMBL" id="GAA4088918.1"/>
    </source>
</evidence>
<evidence type="ECO:0008006" key="4">
    <source>
        <dbReference type="Google" id="ProtNLM"/>
    </source>
</evidence>
<name>A0ABP7WI25_9SPHI</name>
<dbReference type="Proteomes" id="UP001500841">
    <property type="component" value="Unassembled WGS sequence"/>
</dbReference>
<evidence type="ECO:0000313" key="3">
    <source>
        <dbReference type="Proteomes" id="UP001500841"/>
    </source>
</evidence>
<protein>
    <recommendedName>
        <fullName evidence="4">Glycoside hydrolase</fullName>
    </recommendedName>
</protein>
<keyword evidence="1" id="KW-0732">Signal</keyword>
<evidence type="ECO:0000256" key="1">
    <source>
        <dbReference type="SAM" id="SignalP"/>
    </source>
</evidence>
<dbReference type="EMBL" id="BAABCV010000002">
    <property type="protein sequence ID" value="GAA4088918.1"/>
    <property type="molecule type" value="Genomic_DNA"/>
</dbReference>